<dbReference type="AlphaFoldDB" id="A0A6C0GI31"/>
<evidence type="ECO:0000313" key="3">
    <source>
        <dbReference type="Proteomes" id="UP000480178"/>
    </source>
</evidence>
<proteinExistence type="predicted"/>
<organism evidence="2 3">
    <name type="scientific">Rhodocytophaga rosea</name>
    <dbReference type="NCBI Taxonomy" id="2704465"/>
    <lineage>
        <taxon>Bacteria</taxon>
        <taxon>Pseudomonadati</taxon>
        <taxon>Bacteroidota</taxon>
        <taxon>Cytophagia</taxon>
        <taxon>Cytophagales</taxon>
        <taxon>Rhodocytophagaceae</taxon>
        <taxon>Rhodocytophaga</taxon>
    </lineage>
</organism>
<name>A0A6C0GI31_9BACT</name>
<dbReference type="Proteomes" id="UP000480178">
    <property type="component" value="Chromosome"/>
</dbReference>
<dbReference type="RefSeq" id="WP_162443709.1">
    <property type="nucleotide sequence ID" value="NZ_CP048222.1"/>
</dbReference>
<keyword evidence="1" id="KW-0175">Coiled coil</keyword>
<dbReference type="EMBL" id="CP048222">
    <property type="protein sequence ID" value="QHT67686.1"/>
    <property type="molecule type" value="Genomic_DNA"/>
</dbReference>
<reference evidence="2 3" key="1">
    <citation type="submission" date="2020-01" db="EMBL/GenBank/DDBJ databases">
        <authorList>
            <person name="Kim M.K."/>
        </authorList>
    </citation>
    <scope>NUCLEOTIDE SEQUENCE [LARGE SCALE GENOMIC DNA]</scope>
    <source>
        <strain evidence="2 3">172606-1</strain>
    </source>
</reference>
<accession>A0A6C0GI31</accession>
<gene>
    <name evidence="2" type="ORF">GXP67_14125</name>
</gene>
<feature type="coiled-coil region" evidence="1">
    <location>
        <begin position="12"/>
        <end position="96"/>
    </location>
</feature>
<evidence type="ECO:0000256" key="1">
    <source>
        <dbReference type="SAM" id="Coils"/>
    </source>
</evidence>
<sequence>MSKTVTQAIVDQKQAEKLLVEAQQKAEELKSQETQMQQHIHALASAQKELAQKDKEIQAIKRIEKERMENHFKAQIKKASEKEAELLKKISHLEIELKKSRR</sequence>
<evidence type="ECO:0000313" key="2">
    <source>
        <dbReference type="EMBL" id="QHT67686.1"/>
    </source>
</evidence>
<protein>
    <submittedName>
        <fullName evidence="2">Uncharacterized protein</fullName>
    </submittedName>
</protein>
<keyword evidence="3" id="KW-1185">Reference proteome</keyword>
<dbReference type="KEGG" id="rhoz:GXP67_14125"/>